<keyword evidence="4 5" id="KW-0472">Membrane</keyword>
<evidence type="ECO:0000256" key="5">
    <source>
        <dbReference type="RuleBase" id="RU363041"/>
    </source>
</evidence>
<dbReference type="InterPro" id="IPR002781">
    <property type="entry name" value="TM_pro_TauE-like"/>
</dbReference>
<gene>
    <name evidence="6" type="ORF">O3P16_14645</name>
</gene>
<dbReference type="Proteomes" id="UP001210231">
    <property type="component" value="Unassembled WGS sequence"/>
</dbReference>
<evidence type="ECO:0000313" key="7">
    <source>
        <dbReference type="Proteomes" id="UP001210231"/>
    </source>
</evidence>
<dbReference type="RefSeq" id="WP_407032380.1">
    <property type="nucleotide sequence ID" value="NZ_JAQGEF010000021.1"/>
</dbReference>
<dbReference type="EMBL" id="JAQGEF010000021">
    <property type="protein sequence ID" value="MDA3616051.1"/>
    <property type="molecule type" value="Genomic_DNA"/>
</dbReference>
<keyword evidence="3 5" id="KW-1133">Transmembrane helix</keyword>
<proteinExistence type="inferred from homology"/>
<dbReference type="Pfam" id="PF01925">
    <property type="entry name" value="TauE"/>
    <property type="match status" value="1"/>
</dbReference>
<feature type="transmembrane region" description="Helical" evidence="5">
    <location>
        <begin position="242"/>
        <end position="262"/>
    </location>
</feature>
<reference evidence="6 7" key="1">
    <citation type="submission" date="2022-12" db="EMBL/GenBank/DDBJ databases">
        <title>Chitinophagaceae gen. sp. nov., a new member of the family Chitinophagaceae, isolated from soil in a chemical factory.</title>
        <authorList>
            <person name="Ke Z."/>
        </authorList>
    </citation>
    <scope>NUCLEOTIDE SEQUENCE [LARGE SCALE GENOMIC DNA]</scope>
    <source>
        <strain evidence="6 7">LY-5</strain>
    </source>
</reference>
<dbReference type="PANTHER" id="PTHR43701">
    <property type="entry name" value="MEMBRANE TRANSPORTER PROTEIN MJ0441-RELATED"/>
    <property type="match status" value="1"/>
</dbReference>
<feature type="transmembrane region" description="Helical" evidence="5">
    <location>
        <begin position="210"/>
        <end position="230"/>
    </location>
</feature>
<sequence>MEVLGYIFAFCIGVVLSLTGGGGSILTVPVLVYIFKVDPVLASVYSLFIVGVNSFLATFPKYKSGYVHLATVWQFGLPSIAAVYVVRQFVVRNIPDSLFYINQTEITKSWVMMLFFSILMLFAGYAMSKQNKIDGKPLKKRNGWGVAIRGLGVGVVTGLVGVGGGFLIIPTLVLFLGFPMKDAVGTSLFIITINSAIGFTADLGHYPLDWHFLLMFTIVGLLGVMAGALLNSKVSPSALKKYFGWMILLMGVYIFINEVLYFF</sequence>
<keyword evidence="5" id="KW-1003">Cell membrane</keyword>
<feature type="transmembrane region" description="Helical" evidence="5">
    <location>
        <begin position="147"/>
        <end position="176"/>
    </location>
</feature>
<feature type="transmembrane region" description="Helical" evidence="5">
    <location>
        <begin position="40"/>
        <end position="59"/>
    </location>
</feature>
<dbReference type="PANTHER" id="PTHR43701:SF2">
    <property type="entry name" value="MEMBRANE TRANSPORTER PROTEIN YJNA-RELATED"/>
    <property type="match status" value="1"/>
</dbReference>
<keyword evidence="7" id="KW-1185">Reference proteome</keyword>
<organism evidence="6 7">
    <name type="scientific">Polluticaenibacter yanchengensis</name>
    <dbReference type="NCBI Taxonomy" id="3014562"/>
    <lineage>
        <taxon>Bacteria</taxon>
        <taxon>Pseudomonadati</taxon>
        <taxon>Bacteroidota</taxon>
        <taxon>Chitinophagia</taxon>
        <taxon>Chitinophagales</taxon>
        <taxon>Chitinophagaceae</taxon>
        <taxon>Polluticaenibacter</taxon>
    </lineage>
</organism>
<evidence type="ECO:0000256" key="1">
    <source>
        <dbReference type="ARBA" id="ARBA00004141"/>
    </source>
</evidence>
<comment type="subcellular location">
    <subcellularLocation>
        <location evidence="5">Cell membrane</location>
        <topology evidence="5">Multi-pass membrane protein</topology>
    </subcellularLocation>
    <subcellularLocation>
        <location evidence="1">Membrane</location>
        <topology evidence="1">Multi-pass membrane protein</topology>
    </subcellularLocation>
</comment>
<dbReference type="InterPro" id="IPR051598">
    <property type="entry name" value="TSUP/Inactive_protease-like"/>
</dbReference>
<comment type="caution">
    <text evidence="6">The sequence shown here is derived from an EMBL/GenBank/DDBJ whole genome shotgun (WGS) entry which is preliminary data.</text>
</comment>
<name>A0ABT4UMH8_9BACT</name>
<evidence type="ECO:0000313" key="6">
    <source>
        <dbReference type="EMBL" id="MDA3616051.1"/>
    </source>
</evidence>
<keyword evidence="2 5" id="KW-0812">Transmembrane</keyword>
<feature type="transmembrane region" description="Helical" evidence="5">
    <location>
        <begin position="107"/>
        <end position="127"/>
    </location>
</feature>
<feature type="transmembrane region" description="Helical" evidence="5">
    <location>
        <begin position="65"/>
        <end position="86"/>
    </location>
</feature>
<evidence type="ECO:0000256" key="3">
    <source>
        <dbReference type="ARBA" id="ARBA00022989"/>
    </source>
</evidence>
<protein>
    <recommendedName>
        <fullName evidence="5">Probable membrane transporter protein</fullName>
    </recommendedName>
</protein>
<feature type="transmembrane region" description="Helical" evidence="5">
    <location>
        <begin position="183"/>
        <end position="204"/>
    </location>
</feature>
<accession>A0ABT4UMH8</accession>
<evidence type="ECO:0000256" key="2">
    <source>
        <dbReference type="ARBA" id="ARBA00022692"/>
    </source>
</evidence>
<evidence type="ECO:0000256" key="4">
    <source>
        <dbReference type="ARBA" id="ARBA00023136"/>
    </source>
</evidence>
<feature type="transmembrane region" description="Helical" evidence="5">
    <location>
        <begin position="6"/>
        <end position="33"/>
    </location>
</feature>
<comment type="similarity">
    <text evidence="5">Belongs to the 4-toluene sulfonate uptake permease (TSUP) (TC 2.A.102) family.</text>
</comment>